<evidence type="ECO:0000313" key="1">
    <source>
        <dbReference type="EMBL" id="MBC2866146.1"/>
    </source>
</evidence>
<accession>A0A7X1HZX4</accession>
<organism evidence="1 2">
    <name type="scientific">Streptomyces mexicanus</name>
    <dbReference type="NCBI Taxonomy" id="178566"/>
    <lineage>
        <taxon>Bacteria</taxon>
        <taxon>Bacillati</taxon>
        <taxon>Actinomycetota</taxon>
        <taxon>Actinomycetes</taxon>
        <taxon>Kitasatosporales</taxon>
        <taxon>Streptomycetaceae</taxon>
        <taxon>Streptomyces</taxon>
    </lineage>
</organism>
<protein>
    <recommendedName>
        <fullName evidence="3">PLAT domain-containing protein</fullName>
    </recommendedName>
</protein>
<dbReference type="EMBL" id="JACMHY010000005">
    <property type="protein sequence ID" value="MBC2866146.1"/>
    <property type="molecule type" value="Genomic_DNA"/>
</dbReference>
<dbReference type="InterPro" id="IPR036392">
    <property type="entry name" value="PLAT/LH2_dom_sf"/>
</dbReference>
<dbReference type="RefSeq" id="WP_185947413.1">
    <property type="nucleotide sequence ID" value="NZ_JACMHY010000005.1"/>
</dbReference>
<dbReference type="Proteomes" id="UP000517694">
    <property type="component" value="Unassembled WGS sequence"/>
</dbReference>
<evidence type="ECO:0008006" key="3">
    <source>
        <dbReference type="Google" id="ProtNLM"/>
    </source>
</evidence>
<dbReference type="AlphaFoldDB" id="A0A7X1HZX4"/>
<keyword evidence="2" id="KW-1185">Reference proteome</keyword>
<gene>
    <name evidence="1" type="ORF">H1R13_14465</name>
</gene>
<comment type="caution">
    <text evidence="1">The sequence shown here is derived from an EMBL/GenBank/DDBJ whole genome shotgun (WGS) entry which is preliminary data.</text>
</comment>
<name>A0A7X1HZX4_9ACTN</name>
<evidence type="ECO:0000313" key="2">
    <source>
        <dbReference type="Proteomes" id="UP000517694"/>
    </source>
</evidence>
<dbReference type="SUPFAM" id="SSF49723">
    <property type="entry name" value="Lipase/lipooxygenase domain (PLAT/LH2 domain)"/>
    <property type="match status" value="1"/>
</dbReference>
<proteinExistence type="predicted"/>
<reference evidence="1 2" key="1">
    <citation type="submission" date="2020-08" db="EMBL/GenBank/DDBJ databases">
        <title>Whole-Genome Sequence of French Clinical Streptomyces mexicanus Strain Q0842.</title>
        <authorList>
            <person name="Boxberger M."/>
            <person name="La Scola B."/>
        </authorList>
    </citation>
    <scope>NUCLEOTIDE SEQUENCE [LARGE SCALE GENOMIC DNA]</scope>
    <source>
        <strain evidence="1 2">Marseille-Q0842</strain>
    </source>
</reference>
<dbReference type="Gene3D" id="2.60.60.20">
    <property type="entry name" value="PLAT/LH2 domain"/>
    <property type="match status" value="1"/>
</dbReference>
<sequence length="145" mass="16535">MAAINKIEAYLYTANVESAGTDGWVYLGIAGREFSLDSSNNDFQQGQTFTYVLGEGANVLEPDYNDPRKPQLDTDDLDRYPAYIRFEPEGKYPAWCLERVIVTVNPGSQTPHRFDNPRLVGSADNQRIWLDQKYGKVLYLKRYDG</sequence>